<feature type="region of interest" description="Disordered" evidence="1">
    <location>
        <begin position="147"/>
        <end position="225"/>
    </location>
</feature>
<feature type="compositionally biased region" description="Basic and acidic residues" evidence="1">
    <location>
        <begin position="516"/>
        <end position="531"/>
    </location>
</feature>
<feature type="region of interest" description="Disordered" evidence="1">
    <location>
        <begin position="509"/>
        <end position="539"/>
    </location>
</feature>
<proteinExistence type="predicted"/>
<reference evidence="3 4" key="1">
    <citation type="submission" date="2023-04" db="EMBL/GenBank/DDBJ databases">
        <title>Luteimonas endophyticus RD2P54.</title>
        <authorList>
            <person name="Sun J.-Q."/>
        </authorList>
    </citation>
    <scope>NUCLEOTIDE SEQUENCE [LARGE SCALE GENOMIC DNA]</scope>
    <source>
        <strain evidence="3 4">RD2P54</strain>
    </source>
</reference>
<evidence type="ECO:0000313" key="3">
    <source>
        <dbReference type="EMBL" id="MDH5821487.1"/>
    </source>
</evidence>
<dbReference type="RefSeq" id="WP_280572189.1">
    <property type="nucleotide sequence ID" value="NZ_JARXRM010000008.1"/>
</dbReference>
<dbReference type="Proteomes" id="UP001156940">
    <property type="component" value="Unassembled WGS sequence"/>
</dbReference>
<evidence type="ECO:0000256" key="1">
    <source>
        <dbReference type="SAM" id="MobiDB-lite"/>
    </source>
</evidence>
<feature type="compositionally biased region" description="Basic and acidic residues" evidence="1">
    <location>
        <begin position="383"/>
        <end position="395"/>
    </location>
</feature>
<keyword evidence="4" id="KW-1185">Reference proteome</keyword>
<feature type="region of interest" description="Disordered" evidence="1">
    <location>
        <begin position="320"/>
        <end position="432"/>
    </location>
</feature>
<gene>
    <name evidence="3" type="ORF">QFW77_00560</name>
</gene>
<evidence type="ECO:0000256" key="2">
    <source>
        <dbReference type="SAM" id="Phobius"/>
    </source>
</evidence>
<evidence type="ECO:0008006" key="5">
    <source>
        <dbReference type="Google" id="ProtNLM"/>
    </source>
</evidence>
<protein>
    <recommendedName>
        <fullName evidence="5">Transmembrane repetitive protein</fullName>
    </recommendedName>
</protein>
<dbReference type="EMBL" id="JARXRM010000008">
    <property type="protein sequence ID" value="MDH5821487.1"/>
    <property type="molecule type" value="Genomic_DNA"/>
</dbReference>
<organism evidence="3 4">
    <name type="scientific">Luteimonas endophytica</name>
    <dbReference type="NCBI Taxonomy" id="3042023"/>
    <lineage>
        <taxon>Bacteria</taxon>
        <taxon>Pseudomonadati</taxon>
        <taxon>Pseudomonadota</taxon>
        <taxon>Gammaproteobacteria</taxon>
        <taxon>Lysobacterales</taxon>
        <taxon>Lysobacteraceae</taxon>
        <taxon>Luteimonas</taxon>
    </lineage>
</organism>
<comment type="caution">
    <text evidence="3">The sequence shown here is derived from an EMBL/GenBank/DDBJ whole genome shotgun (WGS) entry which is preliminary data.</text>
</comment>
<keyword evidence="2" id="KW-0812">Transmembrane</keyword>
<accession>A0ABT6J3T8</accession>
<keyword evidence="2" id="KW-0472">Membrane</keyword>
<feature type="transmembrane region" description="Helical" evidence="2">
    <location>
        <begin position="99"/>
        <end position="119"/>
    </location>
</feature>
<evidence type="ECO:0000313" key="4">
    <source>
        <dbReference type="Proteomes" id="UP001156940"/>
    </source>
</evidence>
<name>A0ABT6J3T8_9GAMM</name>
<keyword evidence="2" id="KW-1133">Transmembrane helix</keyword>
<sequence>MFTSAELIEALRRRLRRSIRPPQPGQFPPGWQAWFDGMRGRAGAVTGASAAAIVAVMLGRAPPVPVAWVQLNRWQAFGALWRQQWHPASEDERWMRVSATTLSLVLHLLFSALLLWLMYARFLQVAAPSQRGEDTVIEVEYIGDGTPEAAGAGAPQRTAQDAAQAAPAAAAPELPQAARQAVPPPSAPREAQPEPEPAPQPREQPLQVTETPRPDTRFVVPPPRPVELAQPRVEMPEVPVRSRDIEVVEIREPPLPQVRPLPEAVVEVPELQQPEVALVEREIAAPLPQPRTAPVQVPAIAAPELQATAPAVRTREIPLRLPASARAGERTERTADSGAAIVPGEAAAPAAAPEAAAAGGARPDALATGSGEPETPDPGAWETPRRGDDWGDSARQRVGGQQGSSSLFNADGSPRLAEGTAPVGGGLPPGTITEDYEKIDRMGTWLKRPPGDYEPTSFDRFWVPHETLLEEWVRRSVRTVLIPIPGTGKTIRCDVVTLALAGGCSISDPNMQDVEAEARPPPDVPFKRELFEDQDSLGD</sequence>
<feature type="compositionally biased region" description="Low complexity" evidence="1">
    <location>
        <begin position="154"/>
        <end position="181"/>
    </location>
</feature>
<feature type="compositionally biased region" description="Low complexity" evidence="1">
    <location>
        <begin position="338"/>
        <end position="367"/>
    </location>
</feature>